<name>A0A0E8BW59_BORPT</name>
<dbReference type="InterPro" id="IPR012332">
    <property type="entry name" value="Autotransporter_pectin_lyase_C"/>
</dbReference>
<accession>A0A0E8BW59</accession>
<evidence type="ECO:0000313" key="1">
    <source>
        <dbReference type="EMBL" id="SUV65680.1"/>
    </source>
</evidence>
<evidence type="ECO:0000313" key="2">
    <source>
        <dbReference type="Proteomes" id="UP000255014"/>
    </source>
</evidence>
<dbReference type="Proteomes" id="UP000255014">
    <property type="component" value="Unassembled WGS sequence"/>
</dbReference>
<dbReference type="EMBL" id="UFTT01000002">
    <property type="protein sequence ID" value="SUV65680.1"/>
    <property type="molecule type" value="Genomic_DNA"/>
</dbReference>
<dbReference type="AlphaFoldDB" id="A0A0E8BW59"/>
<sequence>MLRSVSPLFSLPVSGRRQPVRMVASAARPVLAAALGGAMIGAPLARAEHWSGATIKKTGQGEIGIEVPDKTAALHTGPWVARKMTVETTGARGVGVLLDKTGVSLTLEEAAITSSGDLGLDSSY</sequence>
<organism evidence="1 2">
    <name type="scientific">Bordetella pertussis</name>
    <dbReference type="NCBI Taxonomy" id="520"/>
    <lineage>
        <taxon>Bacteria</taxon>
        <taxon>Pseudomonadati</taxon>
        <taxon>Pseudomonadota</taxon>
        <taxon>Betaproteobacteria</taxon>
        <taxon>Burkholderiales</taxon>
        <taxon>Alcaligenaceae</taxon>
        <taxon>Bordetella</taxon>
    </lineage>
</organism>
<reference evidence="1 2" key="1">
    <citation type="submission" date="2018-06" db="EMBL/GenBank/DDBJ databases">
        <authorList>
            <consortium name="Pathogen Informatics"/>
            <person name="Doyle S."/>
        </authorList>
    </citation>
    <scope>NUCLEOTIDE SEQUENCE [LARGE SCALE GENOMIC DNA]</scope>
    <source>
        <strain evidence="1 2">NCTC10911</strain>
    </source>
</reference>
<protein>
    <submittedName>
        <fullName evidence="1">Uncharacterized protein</fullName>
    </submittedName>
</protein>
<gene>
    <name evidence="1" type="ORF">NCTC10911_02717</name>
</gene>
<dbReference type="Gene3D" id="2.160.20.20">
    <property type="match status" value="1"/>
</dbReference>
<proteinExistence type="predicted"/>